<keyword evidence="4 8" id="KW-0547">Nucleotide-binding</keyword>
<dbReference type="GO" id="GO:0006233">
    <property type="term" value="P:dTDP biosynthetic process"/>
    <property type="evidence" value="ECO:0007669"/>
    <property type="project" value="InterPro"/>
</dbReference>
<evidence type="ECO:0000256" key="5">
    <source>
        <dbReference type="ARBA" id="ARBA00022777"/>
    </source>
</evidence>
<dbReference type="AlphaFoldDB" id="A0A1G1VD62"/>
<dbReference type="GO" id="GO:0006227">
    <property type="term" value="P:dUDP biosynthetic process"/>
    <property type="evidence" value="ECO:0007669"/>
    <property type="project" value="TreeGrafter"/>
</dbReference>
<dbReference type="GO" id="GO:0005829">
    <property type="term" value="C:cytosol"/>
    <property type="evidence" value="ECO:0007669"/>
    <property type="project" value="TreeGrafter"/>
</dbReference>
<comment type="similarity">
    <text evidence="1 8">Belongs to the thymidylate kinase family.</text>
</comment>
<dbReference type="InterPro" id="IPR027417">
    <property type="entry name" value="P-loop_NTPase"/>
</dbReference>
<evidence type="ECO:0000313" key="11">
    <source>
        <dbReference type="Proteomes" id="UP000177685"/>
    </source>
</evidence>
<evidence type="ECO:0000256" key="2">
    <source>
        <dbReference type="ARBA" id="ARBA00022679"/>
    </source>
</evidence>
<dbReference type="GO" id="GO:0004798">
    <property type="term" value="F:dTMP kinase activity"/>
    <property type="evidence" value="ECO:0007669"/>
    <property type="project" value="UniProtKB-UniRule"/>
</dbReference>
<dbReference type="EC" id="2.7.4.9" evidence="8"/>
<evidence type="ECO:0000256" key="3">
    <source>
        <dbReference type="ARBA" id="ARBA00022727"/>
    </source>
</evidence>
<feature type="domain" description="Thymidylate kinase-like" evidence="9">
    <location>
        <begin position="14"/>
        <end position="179"/>
    </location>
</feature>
<dbReference type="Proteomes" id="UP000177685">
    <property type="component" value="Unassembled WGS sequence"/>
</dbReference>
<keyword evidence="2 8" id="KW-0808">Transferase</keyword>
<evidence type="ECO:0000256" key="6">
    <source>
        <dbReference type="ARBA" id="ARBA00022840"/>
    </source>
</evidence>
<evidence type="ECO:0000256" key="7">
    <source>
        <dbReference type="ARBA" id="ARBA00048743"/>
    </source>
</evidence>
<evidence type="ECO:0000256" key="8">
    <source>
        <dbReference type="HAMAP-Rule" id="MF_00165"/>
    </source>
</evidence>
<keyword evidence="3 8" id="KW-0545">Nucleotide biosynthesis</keyword>
<comment type="caution">
    <text evidence="8">Lacks conserved residue(s) required for the propagation of feature annotation.</text>
</comment>
<evidence type="ECO:0000259" key="9">
    <source>
        <dbReference type="Pfam" id="PF02223"/>
    </source>
</evidence>
<dbReference type="PANTHER" id="PTHR10344">
    <property type="entry name" value="THYMIDYLATE KINASE"/>
    <property type="match status" value="1"/>
</dbReference>
<reference evidence="10 11" key="1">
    <citation type="journal article" date="2016" name="Nat. Commun.">
        <title>Thousands of microbial genomes shed light on interconnected biogeochemical processes in an aquifer system.</title>
        <authorList>
            <person name="Anantharaman K."/>
            <person name="Brown C.T."/>
            <person name="Hug L.A."/>
            <person name="Sharon I."/>
            <person name="Castelle C.J."/>
            <person name="Probst A.J."/>
            <person name="Thomas B.C."/>
            <person name="Singh A."/>
            <person name="Wilkins M.J."/>
            <person name="Karaoz U."/>
            <person name="Brodie E.L."/>
            <person name="Williams K.H."/>
            <person name="Hubbard S.S."/>
            <person name="Banfield J.F."/>
        </authorList>
    </citation>
    <scope>NUCLEOTIDE SEQUENCE [LARGE SCALE GENOMIC DNA]</scope>
</reference>
<keyword evidence="6 8" id="KW-0067">ATP-binding</keyword>
<accession>A0A1G1VD62</accession>
<dbReference type="NCBIfam" id="TIGR00041">
    <property type="entry name" value="DTMP_kinase"/>
    <property type="match status" value="1"/>
</dbReference>
<sequence length="245" mass="27500">MLKVNGTPGLYIVFEGIGGSGKDAQVALLAARVQREMPGTKFIVTREPGGTEEGQRIRKRLLSDETLTSEDEVKLFIEDRVLNQERVVLPALQEGSIVIQNRSFVSNMAYQGHGKGLGIERVLEANLAVVSKVPPDVIVFLDVGWEVGKGRFGKAENDKFDQETVNFWKRVETGYLQSVHRVVEVLPTKVLTIEDKTGGLNILDTHRKIWQGLEPHMDLLWRIREGLVTHSFLIEGVGRPHRERV</sequence>
<proteinExistence type="inferred from homology"/>
<comment type="caution">
    <text evidence="10">The sequence shown here is derived from an EMBL/GenBank/DDBJ whole genome shotgun (WGS) entry which is preliminary data.</text>
</comment>
<keyword evidence="5 8" id="KW-0418">Kinase</keyword>
<protein>
    <recommendedName>
        <fullName evidence="8">Thymidylate kinase</fullName>
        <ecNumber evidence="8">2.7.4.9</ecNumber>
    </recommendedName>
    <alternativeName>
        <fullName evidence="8">dTMP kinase</fullName>
    </alternativeName>
</protein>
<evidence type="ECO:0000313" key="10">
    <source>
        <dbReference type="EMBL" id="OGY13257.1"/>
    </source>
</evidence>
<dbReference type="GO" id="GO:0006235">
    <property type="term" value="P:dTTP biosynthetic process"/>
    <property type="evidence" value="ECO:0007669"/>
    <property type="project" value="UniProtKB-UniRule"/>
</dbReference>
<comment type="function">
    <text evidence="8">Phosphorylation of dTMP to form dTDP in both de novo and salvage pathways of dTTP synthesis.</text>
</comment>
<dbReference type="Pfam" id="PF02223">
    <property type="entry name" value="Thymidylate_kin"/>
    <property type="match status" value="1"/>
</dbReference>
<gene>
    <name evidence="8" type="primary">tmk</name>
    <name evidence="10" type="ORF">A3A58_03405</name>
</gene>
<dbReference type="InterPro" id="IPR018094">
    <property type="entry name" value="Thymidylate_kinase"/>
</dbReference>
<dbReference type="InterPro" id="IPR039430">
    <property type="entry name" value="Thymidylate_kin-like_dom"/>
</dbReference>
<dbReference type="GO" id="GO:0005524">
    <property type="term" value="F:ATP binding"/>
    <property type="evidence" value="ECO:0007669"/>
    <property type="project" value="UniProtKB-UniRule"/>
</dbReference>
<name>A0A1G1VD62_9BACT</name>
<comment type="catalytic activity">
    <reaction evidence="7 8">
        <text>dTMP + ATP = dTDP + ADP</text>
        <dbReference type="Rhea" id="RHEA:13517"/>
        <dbReference type="ChEBI" id="CHEBI:30616"/>
        <dbReference type="ChEBI" id="CHEBI:58369"/>
        <dbReference type="ChEBI" id="CHEBI:63528"/>
        <dbReference type="ChEBI" id="CHEBI:456216"/>
        <dbReference type="EC" id="2.7.4.9"/>
    </reaction>
</comment>
<dbReference type="Gene3D" id="3.40.50.300">
    <property type="entry name" value="P-loop containing nucleotide triphosphate hydrolases"/>
    <property type="match status" value="1"/>
</dbReference>
<organism evidence="10 11">
    <name type="scientific">Candidatus Blackburnbacteria bacterium RIFCSPLOWO2_01_FULL_41_27</name>
    <dbReference type="NCBI Taxonomy" id="1797520"/>
    <lineage>
        <taxon>Bacteria</taxon>
        <taxon>Candidatus Blackburniibacteriota</taxon>
    </lineage>
</organism>
<evidence type="ECO:0000256" key="4">
    <source>
        <dbReference type="ARBA" id="ARBA00022741"/>
    </source>
</evidence>
<dbReference type="EMBL" id="MHCD01000039">
    <property type="protein sequence ID" value="OGY13257.1"/>
    <property type="molecule type" value="Genomic_DNA"/>
</dbReference>
<dbReference type="HAMAP" id="MF_00165">
    <property type="entry name" value="Thymidylate_kinase"/>
    <property type="match status" value="1"/>
</dbReference>
<dbReference type="SUPFAM" id="SSF52540">
    <property type="entry name" value="P-loop containing nucleoside triphosphate hydrolases"/>
    <property type="match status" value="1"/>
</dbReference>
<evidence type="ECO:0000256" key="1">
    <source>
        <dbReference type="ARBA" id="ARBA00009776"/>
    </source>
</evidence>
<dbReference type="PANTHER" id="PTHR10344:SF4">
    <property type="entry name" value="UMP-CMP KINASE 2, MITOCHONDRIAL"/>
    <property type="match status" value="1"/>
</dbReference>
<dbReference type="CDD" id="cd01672">
    <property type="entry name" value="TMPK"/>
    <property type="match status" value="1"/>
</dbReference>